<evidence type="ECO:0000259" key="13">
    <source>
        <dbReference type="PROSITE" id="PS50885"/>
    </source>
</evidence>
<feature type="compositionally biased region" description="Low complexity" evidence="10">
    <location>
        <begin position="526"/>
        <end position="535"/>
    </location>
</feature>
<keyword evidence="11" id="KW-0472">Membrane</keyword>
<gene>
    <name evidence="14" type="ordered locus">FRAAL0652</name>
</gene>
<evidence type="ECO:0000256" key="4">
    <source>
        <dbReference type="ARBA" id="ARBA00022553"/>
    </source>
</evidence>
<dbReference type="SMART" id="SM00304">
    <property type="entry name" value="HAMP"/>
    <property type="match status" value="1"/>
</dbReference>
<dbReference type="STRING" id="326424.FRAAL0652"/>
<keyword evidence="15" id="KW-1185">Reference proteome</keyword>
<dbReference type="InterPro" id="IPR003661">
    <property type="entry name" value="HisK_dim/P_dom"/>
</dbReference>
<evidence type="ECO:0000256" key="8">
    <source>
        <dbReference type="ARBA" id="ARBA00022989"/>
    </source>
</evidence>
<dbReference type="Pfam" id="PF02518">
    <property type="entry name" value="HATPase_c"/>
    <property type="match status" value="1"/>
</dbReference>
<dbReference type="KEGG" id="fal:FRAAL0652"/>
<evidence type="ECO:0000256" key="9">
    <source>
        <dbReference type="ARBA" id="ARBA00023012"/>
    </source>
</evidence>
<dbReference type="InterPro" id="IPR036890">
    <property type="entry name" value="HATPase_C_sf"/>
</dbReference>
<feature type="domain" description="Histidine kinase" evidence="12">
    <location>
        <begin position="284"/>
        <end position="497"/>
    </location>
</feature>
<dbReference type="HOGENOM" id="CLU_000445_114_71_11"/>
<evidence type="ECO:0000256" key="1">
    <source>
        <dbReference type="ARBA" id="ARBA00000085"/>
    </source>
</evidence>
<accession>Q0RSX8</accession>
<keyword evidence="6 11" id="KW-0812">Transmembrane</keyword>
<dbReference type="CDD" id="cd06225">
    <property type="entry name" value="HAMP"/>
    <property type="match status" value="1"/>
</dbReference>
<evidence type="ECO:0000313" key="14">
    <source>
        <dbReference type="EMBL" id="CAJ59326.1"/>
    </source>
</evidence>
<dbReference type="PROSITE" id="PS50109">
    <property type="entry name" value="HIS_KIN"/>
    <property type="match status" value="1"/>
</dbReference>
<dbReference type="InterPro" id="IPR003660">
    <property type="entry name" value="HAMP_dom"/>
</dbReference>
<dbReference type="InterPro" id="IPR005467">
    <property type="entry name" value="His_kinase_dom"/>
</dbReference>
<dbReference type="InterPro" id="IPR036097">
    <property type="entry name" value="HisK_dim/P_sf"/>
</dbReference>
<proteinExistence type="predicted"/>
<evidence type="ECO:0000256" key="7">
    <source>
        <dbReference type="ARBA" id="ARBA00022777"/>
    </source>
</evidence>
<feature type="compositionally biased region" description="Low complexity" evidence="10">
    <location>
        <begin position="550"/>
        <end position="560"/>
    </location>
</feature>
<dbReference type="Pfam" id="PF00512">
    <property type="entry name" value="HisKA"/>
    <property type="match status" value="1"/>
</dbReference>
<protein>
    <recommendedName>
        <fullName evidence="3">histidine kinase</fullName>
        <ecNumber evidence="3">2.7.13.3</ecNumber>
    </recommendedName>
</protein>
<dbReference type="PRINTS" id="PR00344">
    <property type="entry name" value="BCTRLSENSOR"/>
</dbReference>
<reference evidence="14 15" key="1">
    <citation type="journal article" date="2007" name="Genome Res.">
        <title>Genome characteristics of facultatively symbiotic Frankia sp. strains reflect host range and host plant biogeography.</title>
        <authorList>
            <person name="Normand P."/>
            <person name="Lapierre P."/>
            <person name="Tisa L.S."/>
            <person name="Gogarten J.P."/>
            <person name="Alloisio N."/>
            <person name="Bagnarol E."/>
            <person name="Bassi C.A."/>
            <person name="Berry A.M."/>
            <person name="Bickhart D.M."/>
            <person name="Choisne N."/>
            <person name="Couloux A."/>
            <person name="Cournoyer B."/>
            <person name="Cruveiller S."/>
            <person name="Daubin V."/>
            <person name="Demange N."/>
            <person name="Francino M.P."/>
            <person name="Goltsman E."/>
            <person name="Huang Y."/>
            <person name="Kopp O.R."/>
            <person name="Labarre L."/>
            <person name="Lapidus A."/>
            <person name="Lavire C."/>
            <person name="Marechal J."/>
            <person name="Martinez M."/>
            <person name="Mastronunzio J.E."/>
            <person name="Mullin B.C."/>
            <person name="Niemann J."/>
            <person name="Pujic P."/>
            <person name="Rawnsley T."/>
            <person name="Rouy Z."/>
            <person name="Schenowitz C."/>
            <person name="Sellstedt A."/>
            <person name="Tavares F."/>
            <person name="Tomkins J.P."/>
            <person name="Vallenet D."/>
            <person name="Valverde C."/>
            <person name="Wall L.G."/>
            <person name="Wang Y."/>
            <person name="Medigue C."/>
            <person name="Benson D.R."/>
        </authorList>
    </citation>
    <scope>NUCLEOTIDE SEQUENCE [LARGE SCALE GENOMIC DNA]</scope>
    <source>
        <strain evidence="15">DSM 45986 / CECT 9034 / ACN14a</strain>
    </source>
</reference>
<name>Q0RSX8_FRAAA</name>
<keyword evidence="9" id="KW-0902">Two-component regulatory system</keyword>
<evidence type="ECO:0000256" key="2">
    <source>
        <dbReference type="ARBA" id="ARBA00004236"/>
    </source>
</evidence>
<dbReference type="GO" id="GO:0000155">
    <property type="term" value="F:phosphorelay sensor kinase activity"/>
    <property type="evidence" value="ECO:0007669"/>
    <property type="project" value="InterPro"/>
</dbReference>
<organism evidence="14 15">
    <name type="scientific">Frankia alni (strain DSM 45986 / CECT 9034 / ACN14a)</name>
    <dbReference type="NCBI Taxonomy" id="326424"/>
    <lineage>
        <taxon>Bacteria</taxon>
        <taxon>Bacillati</taxon>
        <taxon>Actinomycetota</taxon>
        <taxon>Actinomycetes</taxon>
        <taxon>Frankiales</taxon>
        <taxon>Frankiaceae</taxon>
        <taxon>Frankia</taxon>
    </lineage>
</organism>
<dbReference type="Gene3D" id="3.30.565.10">
    <property type="entry name" value="Histidine kinase-like ATPase, C-terminal domain"/>
    <property type="match status" value="1"/>
</dbReference>
<dbReference type="PANTHER" id="PTHR43304">
    <property type="entry name" value="PHYTOCHROME-LIKE PROTEIN CPH1"/>
    <property type="match status" value="1"/>
</dbReference>
<evidence type="ECO:0000256" key="5">
    <source>
        <dbReference type="ARBA" id="ARBA00022679"/>
    </source>
</evidence>
<feature type="region of interest" description="Disordered" evidence="10">
    <location>
        <begin position="526"/>
        <end position="560"/>
    </location>
</feature>
<dbReference type="PANTHER" id="PTHR43304:SF1">
    <property type="entry name" value="PAC DOMAIN-CONTAINING PROTEIN"/>
    <property type="match status" value="1"/>
</dbReference>
<dbReference type="FunFam" id="3.30.565.10:FF:000006">
    <property type="entry name" value="Sensor histidine kinase WalK"/>
    <property type="match status" value="1"/>
</dbReference>
<dbReference type="SUPFAM" id="SSF55874">
    <property type="entry name" value="ATPase domain of HSP90 chaperone/DNA topoisomerase II/histidine kinase"/>
    <property type="match status" value="1"/>
</dbReference>
<dbReference type="GO" id="GO:0005886">
    <property type="term" value="C:plasma membrane"/>
    <property type="evidence" value="ECO:0007669"/>
    <property type="project" value="UniProtKB-SubCell"/>
</dbReference>
<sequence>MRRRLGVTYAVAAVALLIIVGLVVSSLVRLDNAIHTRSDIMAPALLGSAQLVSSLVDQETGMRGYLLQGHEEFLEPYNSGRRDESAQLADLQRRLAERPDLLGKLRTLRERILAWHRDYADPSITAVRDRGPKAATALSPEVGKRRFDAVRAASDDLESALRTKAIKARNNVGAALHFLVLALAIGALVLIVLLAAIARALRVWVTRPIEQVAADARTVASGRLDHVVEPAGPPDMIALAGDVESMRQQLLSELGVARAARIAVETQAEVLQRSNRDLEQFAYVASHDLQEPLRKVASFCQLLERRYGDKLDERGTQYIAFAVDGAKRMQQLINDLLAFSRVGRSTDGFVEIALGDVLGRATTTLSLSIESLQAEVTADELPVVRGDPVLLTQLLTNLIGNALKFRGDEIPRVHVSAVERAEDWEFACADNGIGIDPEYAEKIFVIFQRLHGRDVYEGTGIGLALCRKIVEFHGGRIWLDATVEHGTTFRFTLPKQALLAPMSEPAALVGAVEAAGLPSVSAPASAASSAAAPSTAEPPAPVPSNPAPAPNSARSSGGSS</sequence>
<feature type="domain" description="HAMP" evidence="13">
    <location>
        <begin position="203"/>
        <end position="255"/>
    </location>
</feature>
<evidence type="ECO:0000313" key="15">
    <source>
        <dbReference type="Proteomes" id="UP000000657"/>
    </source>
</evidence>
<dbReference type="SUPFAM" id="SSF47384">
    <property type="entry name" value="Homodimeric domain of signal transducing histidine kinase"/>
    <property type="match status" value="1"/>
</dbReference>
<evidence type="ECO:0000256" key="10">
    <source>
        <dbReference type="SAM" id="MobiDB-lite"/>
    </source>
</evidence>
<dbReference type="Pfam" id="PF05227">
    <property type="entry name" value="CHASE3"/>
    <property type="match status" value="1"/>
</dbReference>
<dbReference type="CDD" id="cd00082">
    <property type="entry name" value="HisKA"/>
    <property type="match status" value="1"/>
</dbReference>
<comment type="catalytic activity">
    <reaction evidence="1">
        <text>ATP + protein L-histidine = ADP + protein N-phospho-L-histidine.</text>
        <dbReference type="EC" id="2.7.13.3"/>
    </reaction>
</comment>
<dbReference type="InterPro" id="IPR003594">
    <property type="entry name" value="HATPase_dom"/>
</dbReference>
<dbReference type="SMART" id="SM00388">
    <property type="entry name" value="HisKA"/>
    <property type="match status" value="1"/>
</dbReference>
<dbReference type="Proteomes" id="UP000000657">
    <property type="component" value="Chromosome"/>
</dbReference>
<dbReference type="eggNOG" id="COG5278">
    <property type="taxonomic scope" value="Bacteria"/>
</dbReference>
<evidence type="ECO:0000256" key="11">
    <source>
        <dbReference type="SAM" id="Phobius"/>
    </source>
</evidence>
<dbReference type="Gene3D" id="6.10.340.10">
    <property type="match status" value="1"/>
</dbReference>
<evidence type="ECO:0000256" key="6">
    <source>
        <dbReference type="ARBA" id="ARBA00022692"/>
    </source>
</evidence>
<dbReference type="EC" id="2.7.13.3" evidence="3"/>
<evidence type="ECO:0000256" key="3">
    <source>
        <dbReference type="ARBA" id="ARBA00012438"/>
    </source>
</evidence>
<dbReference type="CDD" id="cd19410">
    <property type="entry name" value="HK9-like_sensor"/>
    <property type="match status" value="1"/>
</dbReference>
<dbReference type="SMART" id="SM00387">
    <property type="entry name" value="HATPase_c"/>
    <property type="match status" value="1"/>
</dbReference>
<dbReference type="Gene3D" id="1.10.287.130">
    <property type="match status" value="1"/>
</dbReference>
<feature type="compositionally biased region" description="Pro residues" evidence="10">
    <location>
        <begin position="536"/>
        <end position="549"/>
    </location>
</feature>
<feature type="transmembrane region" description="Helical" evidence="11">
    <location>
        <begin position="172"/>
        <end position="198"/>
    </location>
</feature>
<feature type="transmembrane region" description="Helical" evidence="11">
    <location>
        <begin position="7"/>
        <end position="28"/>
    </location>
</feature>
<dbReference type="InterPro" id="IPR004358">
    <property type="entry name" value="Sig_transdc_His_kin-like_C"/>
</dbReference>
<dbReference type="InterPro" id="IPR007891">
    <property type="entry name" value="CHASE3"/>
</dbReference>
<keyword evidence="5" id="KW-0808">Transferase</keyword>
<dbReference type="eggNOG" id="COG4251">
    <property type="taxonomic scope" value="Bacteria"/>
</dbReference>
<comment type="subcellular location">
    <subcellularLocation>
        <location evidence="2">Cell membrane</location>
    </subcellularLocation>
</comment>
<dbReference type="AlphaFoldDB" id="Q0RSX8"/>
<keyword evidence="8 11" id="KW-1133">Transmembrane helix</keyword>
<dbReference type="InterPro" id="IPR052162">
    <property type="entry name" value="Sensor_kinase/Photoreceptor"/>
</dbReference>
<dbReference type="EMBL" id="CT573213">
    <property type="protein sequence ID" value="CAJ59326.1"/>
    <property type="molecule type" value="Genomic_DNA"/>
</dbReference>
<evidence type="ECO:0000259" key="12">
    <source>
        <dbReference type="PROSITE" id="PS50109"/>
    </source>
</evidence>
<keyword evidence="4" id="KW-0597">Phosphoprotein</keyword>
<dbReference type="PROSITE" id="PS50885">
    <property type="entry name" value="HAMP"/>
    <property type="match status" value="1"/>
</dbReference>
<keyword evidence="7" id="KW-0418">Kinase</keyword>